<proteinExistence type="predicted"/>
<dbReference type="AlphaFoldDB" id="A0A8C1YY32"/>
<dbReference type="PANTHER" id="PTHR47140:SF1">
    <property type="entry name" value="MAP3K7 C-TERMINAL-LIKE PROTEIN"/>
    <property type="match status" value="1"/>
</dbReference>
<dbReference type="PANTHER" id="PTHR47140">
    <property type="entry name" value="MAP3K7 C-TERMINAL-LIKE PROTEIN"/>
    <property type="match status" value="1"/>
</dbReference>
<name>A0A8C1YY32_CYPCA</name>
<organism evidence="2 3">
    <name type="scientific">Cyprinus carpio</name>
    <name type="common">Common carp</name>
    <dbReference type="NCBI Taxonomy" id="7962"/>
    <lineage>
        <taxon>Eukaryota</taxon>
        <taxon>Metazoa</taxon>
        <taxon>Chordata</taxon>
        <taxon>Craniata</taxon>
        <taxon>Vertebrata</taxon>
        <taxon>Euteleostomi</taxon>
        <taxon>Actinopterygii</taxon>
        <taxon>Neopterygii</taxon>
        <taxon>Teleostei</taxon>
        <taxon>Ostariophysi</taxon>
        <taxon>Cypriniformes</taxon>
        <taxon>Cyprinidae</taxon>
        <taxon>Cyprininae</taxon>
        <taxon>Cyprinus</taxon>
    </lineage>
</organism>
<dbReference type="GO" id="GO:0005634">
    <property type="term" value="C:nucleus"/>
    <property type="evidence" value="ECO:0007669"/>
    <property type="project" value="TreeGrafter"/>
</dbReference>
<protein>
    <submittedName>
        <fullName evidence="2">Uncharacterized protein</fullName>
    </submittedName>
</protein>
<dbReference type="Proteomes" id="UP000694700">
    <property type="component" value="Unplaced"/>
</dbReference>
<dbReference type="InterPro" id="IPR042800">
    <property type="entry name" value="Map3k7cl"/>
</dbReference>
<evidence type="ECO:0000313" key="3">
    <source>
        <dbReference type="Proteomes" id="UP000694700"/>
    </source>
</evidence>
<evidence type="ECO:0000313" key="2">
    <source>
        <dbReference type="Ensembl" id="ENSCCRP00015039059.1"/>
    </source>
</evidence>
<evidence type="ECO:0000256" key="1">
    <source>
        <dbReference type="SAM" id="Coils"/>
    </source>
</evidence>
<dbReference type="GO" id="GO:0005829">
    <property type="term" value="C:cytosol"/>
    <property type="evidence" value="ECO:0007669"/>
    <property type="project" value="TreeGrafter"/>
</dbReference>
<sequence length="56" mass="6606">MAELLEDEKVSMEFAQLEEEYRILTEENRNLITVHSQRAQQLETLRVISQKRQGSS</sequence>
<keyword evidence="1" id="KW-0175">Coiled coil</keyword>
<reference evidence="2" key="1">
    <citation type="submission" date="2025-08" db="UniProtKB">
        <authorList>
            <consortium name="Ensembl"/>
        </authorList>
    </citation>
    <scope>IDENTIFICATION</scope>
</reference>
<feature type="coiled-coil region" evidence="1">
    <location>
        <begin position="7"/>
        <end position="34"/>
    </location>
</feature>
<dbReference type="Ensembl" id="ENSCCRT00015040394.1">
    <property type="protein sequence ID" value="ENSCCRP00015039059.1"/>
    <property type="gene ID" value="ENSCCRG00015016242.1"/>
</dbReference>
<accession>A0A8C1YY32</accession>